<dbReference type="OrthoDB" id="5350396at2759"/>
<comment type="caution">
    <text evidence="2">The sequence shown here is derived from an EMBL/GenBank/DDBJ whole genome shotgun (WGS) entry which is preliminary data.</text>
</comment>
<keyword evidence="3" id="KW-1185">Reference proteome</keyword>
<feature type="region of interest" description="Disordered" evidence="1">
    <location>
        <begin position="140"/>
        <end position="179"/>
    </location>
</feature>
<feature type="compositionally biased region" description="Low complexity" evidence="1">
    <location>
        <begin position="82"/>
        <end position="103"/>
    </location>
</feature>
<evidence type="ECO:0000256" key="1">
    <source>
        <dbReference type="SAM" id="MobiDB-lite"/>
    </source>
</evidence>
<reference evidence="2" key="1">
    <citation type="journal article" date="2021" name="Nat. Commun.">
        <title>Genetic determinants of endophytism in the Arabidopsis root mycobiome.</title>
        <authorList>
            <person name="Mesny F."/>
            <person name="Miyauchi S."/>
            <person name="Thiergart T."/>
            <person name="Pickel B."/>
            <person name="Atanasova L."/>
            <person name="Karlsson M."/>
            <person name="Huettel B."/>
            <person name="Barry K.W."/>
            <person name="Haridas S."/>
            <person name="Chen C."/>
            <person name="Bauer D."/>
            <person name="Andreopoulos W."/>
            <person name="Pangilinan J."/>
            <person name="LaButti K."/>
            <person name="Riley R."/>
            <person name="Lipzen A."/>
            <person name="Clum A."/>
            <person name="Drula E."/>
            <person name="Henrissat B."/>
            <person name="Kohler A."/>
            <person name="Grigoriev I.V."/>
            <person name="Martin F.M."/>
            <person name="Hacquard S."/>
        </authorList>
    </citation>
    <scope>NUCLEOTIDE SEQUENCE</scope>
    <source>
        <strain evidence="2">MPI-CAGE-CH-0243</strain>
    </source>
</reference>
<sequence length="681" mass="74160">MAPSKDIRDFFSKGAGQAKAQTEGTSPSQPKATPPSASGTNQAIPSYTQPRVQDVFARQPSAAPAPSLPSTAKARPATEAVTPTSSAPSRPPSTSQSSTNSNGSKRKISDSGEPVVLNSDSDSDELEVFEISFLKKSTASNSTKSAVKSRGTPSSYLTPYRRVQDDDLRRPTYKPRTANSALNRLVQAAKVDSATEEKIALGKVDLDRPLEGEASAQSLGGGFLDEEALLRAGGNEEDKEKARRVMNAVHRTNVGNTDCVFHFFAQEPASTSYQPLSFPVKSLPDHGWVSNLEDPERRDMAFSSGFASQIFQYQELPEELALWMIDQICIGRKSGLTAKYLELLECHHQHVERIGAERVEKMFRDLGANMDFLNLLQEVVPSIELRGASKKKLPSSLKSVTLLLQSISKWLSPEASNQALLILVHLCFDDSVMADISTLIDVQQTIEAIIGSIEDLTPILNNLIPPLVSRITNPILQRNLLLSLPAKSALTASLRRHLALAFLLHPSPLKVSLDSPKILPMIHKLLESSPHFVIRNKRGTDYKAFAARLVLLDIGIGPGLGVVPYPRPVAPEELQISKARGLTAEDIAFNHQVDDLARHVRLVGNQIVEAGALTDITILEAKDASEKLFHRLENAVRIGGIKKRVFIAEEEASEASRNVFLNWVKQPGNDHGNGSGSEGDV</sequence>
<protein>
    <submittedName>
        <fullName evidence="2">Uncharacterized protein</fullName>
    </submittedName>
</protein>
<accession>A0A9P9DCV9</accession>
<dbReference type="AlphaFoldDB" id="A0A9P9DCV9"/>
<gene>
    <name evidence="2" type="ORF">B0J11DRAFT_102358</name>
</gene>
<feature type="region of interest" description="Disordered" evidence="1">
    <location>
        <begin position="1"/>
        <end position="120"/>
    </location>
</feature>
<dbReference type="Proteomes" id="UP000700596">
    <property type="component" value="Unassembled WGS sequence"/>
</dbReference>
<evidence type="ECO:0000313" key="3">
    <source>
        <dbReference type="Proteomes" id="UP000700596"/>
    </source>
</evidence>
<feature type="compositionally biased region" description="Polar residues" evidence="1">
    <location>
        <begin position="19"/>
        <end position="51"/>
    </location>
</feature>
<organism evidence="2 3">
    <name type="scientific">Dendryphion nanum</name>
    <dbReference type="NCBI Taxonomy" id="256645"/>
    <lineage>
        <taxon>Eukaryota</taxon>
        <taxon>Fungi</taxon>
        <taxon>Dikarya</taxon>
        <taxon>Ascomycota</taxon>
        <taxon>Pezizomycotina</taxon>
        <taxon>Dothideomycetes</taxon>
        <taxon>Pleosporomycetidae</taxon>
        <taxon>Pleosporales</taxon>
        <taxon>Torulaceae</taxon>
        <taxon>Dendryphion</taxon>
    </lineage>
</organism>
<feature type="compositionally biased region" description="Low complexity" evidence="1">
    <location>
        <begin position="140"/>
        <end position="149"/>
    </location>
</feature>
<evidence type="ECO:0000313" key="2">
    <source>
        <dbReference type="EMBL" id="KAH7116844.1"/>
    </source>
</evidence>
<feature type="compositionally biased region" description="Low complexity" evidence="1">
    <location>
        <begin position="57"/>
        <end position="74"/>
    </location>
</feature>
<proteinExistence type="predicted"/>
<name>A0A9P9DCV9_9PLEO</name>
<dbReference type="EMBL" id="JAGMWT010000014">
    <property type="protein sequence ID" value="KAH7116844.1"/>
    <property type="molecule type" value="Genomic_DNA"/>
</dbReference>
<feature type="compositionally biased region" description="Basic and acidic residues" evidence="1">
    <location>
        <begin position="1"/>
        <end position="11"/>
    </location>
</feature>